<keyword evidence="5" id="KW-0503">Monooxygenase</keyword>
<dbReference type="OrthoDB" id="4230779at2"/>
<evidence type="ECO:0000256" key="2">
    <source>
        <dbReference type="ARBA" id="ARBA00022630"/>
    </source>
</evidence>
<dbReference type="PRINTS" id="PR00420">
    <property type="entry name" value="RNGMNOXGNASE"/>
</dbReference>
<evidence type="ECO:0000256" key="5">
    <source>
        <dbReference type="ARBA" id="ARBA00023033"/>
    </source>
</evidence>
<keyword evidence="3" id="KW-0274">FAD</keyword>
<dbReference type="Pfam" id="PF01494">
    <property type="entry name" value="FAD_binding_3"/>
    <property type="match status" value="1"/>
</dbReference>
<feature type="domain" description="FAD-binding" evidence="6">
    <location>
        <begin position="6"/>
        <end position="348"/>
    </location>
</feature>
<dbReference type="AlphaFoldDB" id="A0A370HSN8"/>
<evidence type="ECO:0000313" key="7">
    <source>
        <dbReference type="EMBL" id="RDI60961.1"/>
    </source>
</evidence>
<evidence type="ECO:0000256" key="1">
    <source>
        <dbReference type="ARBA" id="ARBA00001974"/>
    </source>
</evidence>
<gene>
    <name evidence="7" type="ORF">DES45_102351</name>
</gene>
<reference evidence="7 8" key="1">
    <citation type="submission" date="2018-07" db="EMBL/GenBank/DDBJ databases">
        <title>Genomic Encyclopedia of Type Strains, Phase IV (KMG-IV): sequencing the most valuable type-strain genomes for metagenomic binning, comparative biology and taxonomic classification.</title>
        <authorList>
            <person name="Goeker M."/>
        </authorList>
    </citation>
    <scope>NUCLEOTIDE SEQUENCE [LARGE SCALE GENOMIC DNA]</scope>
    <source>
        <strain evidence="7 8">DSM 14364</strain>
    </source>
</reference>
<organism evidence="7 8">
    <name type="scientific">Microvirga subterranea</name>
    <dbReference type="NCBI Taxonomy" id="186651"/>
    <lineage>
        <taxon>Bacteria</taxon>
        <taxon>Pseudomonadati</taxon>
        <taxon>Pseudomonadota</taxon>
        <taxon>Alphaproteobacteria</taxon>
        <taxon>Hyphomicrobiales</taxon>
        <taxon>Methylobacteriaceae</taxon>
        <taxon>Microvirga</taxon>
    </lineage>
</organism>
<dbReference type="Proteomes" id="UP000254925">
    <property type="component" value="Unassembled WGS sequence"/>
</dbReference>
<protein>
    <submittedName>
        <fullName evidence="7">Salicylate hydroxylase</fullName>
    </submittedName>
</protein>
<accession>A0A370HSN8</accession>
<evidence type="ECO:0000259" key="6">
    <source>
        <dbReference type="Pfam" id="PF01494"/>
    </source>
</evidence>
<dbReference type="Gene3D" id="3.50.50.60">
    <property type="entry name" value="FAD/NAD(P)-binding domain"/>
    <property type="match status" value="1"/>
</dbReference>
<comment type="caution">
    <text evidence="7">The sequence shown here is derived from an EMBL/GenBank/DDBJ whole genome shotgun (WGS) entry which is preliminary data.</text>
</comment>
<comment type="cofactor">
    <cofactor evidence="1">
        <name>FAD</name>
        <dbReference type="ChEBI" id="CHEBI:57692"/>
    </cofactor>
</comment>
<keyword evidence="8" id="KW-1185">Reference proteome</keyword>
<dbReference type="EMBL" id="QQBB01000002">
    <property type="protein sequence ID" value="RDI60961.1"/>
    <property type="molecule type" value="Genomic_DNA"/>
</dbReference>
<name>A0A370HSN8_9HYPH</name>
<sequence length="395" mass="41915">MSGLSIAVVGAGIGGLTAALALARQGHAVTLVERRPGFSEVGAGLQLSPNASRILTDLGLGAALRRVVTEPRRVVIRDVRSSREIGQIALGPFMRERFGAPYWVVHRADLQTILLDAVRSMPSIRLVMGRMVDEVTEGSGGVTVSIVTSKGAREEASFDLLVGADGVWSKTRRFLGGAAAPAYRGHVAWRTTIDRSLAPAPLTGDETGLWLGPRGHVVHYPIAGGRLINIVAIEESREPVDGWADPGDGAVLTARYAAAAPALRQLLAAPSQWLRWSLFDHPAGAMARGRIALLGDAAHPVLPFLAQGAALAIEDAATLASLLGHDAPAIPQALSRYEAERLSRVKRVQGAARQNGRVYHAGGLIGFGRNIVMGRLGPEGMTERYGWLYGYRPPA</sequence>
<dbReference type="InterPro" id="IPR002938">
    <property type="entry name" value="FAD-bd"/>
</dbReference>
<dbReference type="InterPro" id="IPR036188">
    <property type="entry name" value="FAD/NAD-bd_sf"/>
</dbReference>
<dbReference type="GO" id="GO:0004497">
    <property type="term" value="F:monooxygenase activity"/>
    <property type="evidence" value="ECO:0007669"/>
    <property type="project" value="UniProtKB-KW"/>
</dbReference>
<evidence type="ECO:0000256" key="3">
    <source>
        <dbReference type="ARBA" id="ARBA00022827"/>
    </source>
</evidence>
<evidence type="ECO:0000256" key="4">
    <source>
        <dbReference type="ARBA" id="ARBA00023002"/>
    </source>
</evidence>
<evidence type="ECO:0000313" key="8">
    <source>
        <dbReference type="Proteomes" id="UP000254925"/>
    </source>
</evidence>
<dbReference type="InterPro" id="IPR050493">
    <property type="entry name" value="FAD-dep_Monooxygenase_BioMet"/>
</dbReference>
<dbReference type="PANTHER" id="PTHR13789">
    <property type="entry name" value="MONOOXYGENASE"/>
    <property type="match status" value="1"/>
</dbReference>
<proteinExistence type="predicted"/>
<dbReference type="SUPFAM" id="SSF51905">
    <property type="entry name" value="FAD/NAD(P)-binding domain"/>
    <property type="match status" value="1"/>
</dbReference>
<dbReference type="RefSeq" id="WP_114769154.1">
    <property type="nucleotide sequence ID" value="NZ_QQBB01000002.1"/>
</dbReference>
<dbReference type="GO" id="GO:0071949">
    <property type="term" value="F:FAD binding"/>
    <property type="evidence" value="ECO:0007669"/>
    <property type="project" value="InterPro"/>
</dbReference>
<dbReference type="PANTHER" id="PTHR13789:SF318">
    <property type="entry name" value="GERANYLGERANYL DIPHOSPHATE REDUCTASE"/>
    <property type="match status" value="1"/>
</dbReference>
<keyword evidence="4" id="KW-0560">Oxidoreductase</keyword>
<dbReference type="SUPFAM" id="SSF54373">
    <property type="entry name" value="FAD-linked reductases, C-terminal domain"/>
    <property type="match status" value="1"/>
</dbReference>
<keyword evidence="2" id="KW-0285">Flavoprotein</keyword>